<dbReference type="PANTHER" id="PTHR30204:SF69">
    <property type="entry name" value="MERR-FAMILY TRANSCRIPTIONAL REGULATOR"/>
    <property type="match status" value="1"/>
</dbReference>
<keyword evidence="2" id="KW-0805">Transcription regulation</keyword>
<keyword evidence="4" id="KW-0804">Transcription</keyword>
<dbReference type="InterPro" id="IPR047057">
    <property type="entry name" value="MerR_fam"/>
</dbReference>
<keyword evidence="3" id="KW-0238">DNA-binding</keyword>
<dbReference type="GO" id="GO:0003700">
    <property type="term" value="F:DNA-binding transcription factor activity"/>
    <property type="evidence" value="ECO:0007669"/>
    <property type="project" value="InterPro"/>
</dbReference>
<dbReference type="Pfam" id="PF13411">
    <property type="entry name" value="MerR_1"/>
    <property type="match status" value="1"/>
</dbReference>
<dbReference type="CDD" id="cd00592">
    <property type="entry name" value="HTH_MerR-like"/>
    <property type="match status" value="1"/>
</dbReference>
<name>A0A3R5X1S7_9CLOT</name>
<gene>
    <name evidence="6" type="ORF">C1I91_11860</name>
</gene>
<dbReference type="Gene3D" id="1.10.1660.10">
    <property type="match status" value="1"/>
</dbReference>
<dbReference type="PROSITE" id="PS50937">
    <property type="entry name" value="HTH_MERR_2"/>
    <property type="match status" value="1"/>
</dbReference>
<dbReference type="KEGG" id="cmah:C1I91_11860"/>
<dbReference type="SUPFAM" id="SSF46955">
    <property type="entry name" value="Putative DNA-binding domain"/>
    <property type="match status" value="1"/>
</dbReference>
<dbReference type="SMART" id="SM00422">
    <property type="entry name" value="HTH_MERR"/>
    <property type="match status" value="1"/>
</dbReference>
<feature type="domain" description="HTH merR-type" evidence="5">
    <location>
        <begin position="4"/>
        <end position="73"/>
    </location>
</feature>
<dbReference type="EMBL" id="CP025746">
    <property type="protein sequence ID" value="QAA32280.1"/>
    <property type="molecule type" value="Genomic_DNA"/>
</dbReference>
<evidence type="ECO:0000256" key="4">
    <source>
        <dbReference type="ARBA" id="ARBA00023163"/>
    </source>
</evidence>
<evidence type="ECO:0000256" key="1">
    <source>
        <dbReference type="ARBA" id="ARBA00022491"/>
    </source>
</evidence>
<dbReference type="PANTHER" id="PTHR30204">
    <property type="entry name" value="REDOX-CYCLING DRUG-SENSING TRANSCRIPTIONAL ACTIVATOR SOXR"/>
    <property type="match status" value="1"/>
</dbReference>
<evidence type="ECO:0000313" key="6">
    <source>
        <dbReference type="EMBL" id="QAA32280.1"/>
    </source>
</evidence>
<evidence type="ECO:0000256" key="3">
    <source>
        <dbReference type="ARBA" id="ARBA00023125"/>
    </source>
</evidence>
<dbReference type="OrthoDB" id="9811174at2"/>
<protein>
    <recommendedName>
        <fullName evidence="5">HTH merR-type domain-containing protein</fullName>
    </recommendedName>
</protein>
<dbReference type="RefSeq" id="WP_128213069.1">
    <property type="nucleotide sequence ID" value="NZ_CP025746.1"/>
</dbReference>
<dbReference type="GO" id="GO:0003677">
    <property type="term" value="F:DNA binding"/>
    <property type="evidence" value="ECO:0007669"/>
    <property type="project" value="UniProtKB-KW"/>
</dbReference>
<evidence type="ECO:0000259" key="5">
    <source>
        <dbReference type="PROSITE" id="PS50937"/>
    </source>
</evidence>
<keyword evidence="1" id="KW-0678">Repressor</keyword>
<organism evidence="6 7">
    <name type="scientific">Clostridium manihotivorum</name>
    <dbReference type="NCBI Taxonomy" id="2320868"/>
    <lineage>
        <taxon>Bacteria</taxon>
        <taxon>Bacillati</taxon>
        <taxon>Bacillota</taxon>
        <taxon>Clostridia</taxon>
        <taxon>Eubacteriales</taxon>
        <taxon>Clostridiaceae</taxon>
        <taxon>Clostridium</taxon>
    </lineage>
</organism>
<dbReference type="InterPro" id="IPR009061">
    <property type="entry name" value="DNA-bd_dom_put_sf"/>
</dbReference>
<keyword evidence="7" id="KW-1185">Reference proteome</keyword>
<sequence length="254" mass="30051">MEHLYTISEICSQYHITTRTLRFYEEKGLIQSIQDKARMPRKYCKGEAEKIGNILFLKNLGFSISEICELSYDKQDIKEMVESRKLLIQTQIELKKLQLKRLQDMMLLLNEGNDLFSSKLVIDEEKNTRIEKAVDFSKCFMERKFEKLHHSLPPAIGKIFTVNFLESFRELVEEETGQFKSLIHIDEFEHDVSLYLEFEKCGAVMKVIFSASHITGFTVYTIDIDMIKNFLTDKKKIDQLEYRNTFTMNFEKEF</sequence>
<dbReference type="Proteomes" id="UP000286268">
    <property type="component" value="Chromosome"/>
</dbReference>
<accession>A0A3R5X1S7</accession>
<dbReference type="InterPro" id="IPR000551">
    <property type="entry name" value="MerR-type_HTH_dom"/>
</dbReference>
<proteinExistence type="predicted"/>
<evidence type="ECO:0000256" key="2">
    <source>
        <dbReference type="ARBA" id="ARBA00023015"/>
    </source>
</evidence>
<reference evidence="6 7" key="1">
    <citation type="submission" date="2018-01" db="EMBL/GenBank/DDBJ databases">
        <title>Genome Sequencing and Assembly of Anaerobacter polyendosporus strain CT4.</title>
        <authorList>
            <person name="Tachaapaikoon C."/>
            <person name="Sutheeworapong S."/>
            <person name="Jenjaroenpun P."/>
            <person name="Wongsurawat T."/>
            <person name="Nookeaw I."/>
            <person name="Cheawchanlertfa P."/>
            <person name="Kosugi A."/>
            <person name="Cheevadhanarak S."/>
            <person name="Ratanakhanokchai K."/>
        </authorList>
    </citation>
    <scope>NUCLEOTIDE SEQUENCE [LARGE SCALE GENOMIC DNA]</scope>
    <source>
        <strain evidence="6 7">CT4</strain>
    </source>
</reference>
<dbReference type="AlphaFoldDB" id="A0A3R5X1S7"/>
<evidence type="ECO:0000313" key="7">
    <source>
        <dbReference type="Proteomes" id="UP000286268"/>
    </source>
</evidence>